<protein>
    <submittedName>
        <fullName evidence="2">DUF2384 domain-containing protein</fullName>
    </submittedName>
</protein>
<dbReference type="InterPro" id="IPR011979">
    <property type="entry name" value="Antitox_Xre"/>
</dbReference>
<dbReference type="AlphaFoldDB" id="A0A4Z0ANT6"/>
<evidence type="ECO:0000313" key="3">
    <source>
        <dbReference type="Proteomes" id="UP000297391"/>
    </source>
</evidence>
<dbReference type="InterPro" id="IPR037914">
    <property type="entry name" value="SpoVT-AbrB_sf"/>
</dbReference>
<comment type="caution">
    <text evidence="2">The sequence shown here is derived from an EMBL/GenBank/DDBJ whole genome shotgun (WGS) entry which is preliminary data.</text>
</comment>
<proteinExistence type="predicted"/>
<name>A0A4Z0ANT6_9PSED</name>
<dbReference type="Gene3D" id="2.10.260.10">
    <property type="match status" value="1"/>
</dbReference>
<evidence type="ECO:0000259" key="1">
    <source>
        <dbReference type="Pfam" id="PF09722"/>
    </source>
</evidence>
<gene>
    <name evidence="2" type="ORF">DYL59_16190</name>
</gene>
<dbReference type="EMBL" id="QUZU01000019">
    <property type="protein sequence ID" value="TFY88100.1"/>
    <property type="molecule type" value="Genomic_DNA"/>
</dbReference>
<dbReference type="InterPro" id="IPR024467">
    <property type="entry name" value="Xre/MbcA/ParS-like_toxin-bd"/>
</dbReference>
<dbReference type="Proteomes" id="UP000297391">
    <property type="component" value="Unassembled WGS sequence"/>
</dbReference>
<dbReference type="SUPFAM" id="SSF89447">
    <property type="entry name" value="AbrB/MazE/MraZ-like"/>
    <property type="match status" value="1"/>
</dbReference>
<keyword evidence="3" id="KW-1185">Reference proteome</keyword>
<accession>A0A4Z0ANT6</accession>
<organism evidence="2 3">
    <name type="scientific">Pseudomonas kairouanensis</name>
    <dbReference type="NCBI Taxonomy" id="2293832"/>
    <lineage>
        <taxon>Bacteria</taxon>
        <taxon>Pseudomonadati</taxon>
        <taxon>Pseudomonadota</taxon>
        <taxon>Gammaproteobacteria</taxon>
        <taxon>Pseudomonadales</taxon>
        <taxon>Pseudomonadaceae</taxon>
        <taxon>Pseudomonas</taxon>
    </lineage>
</organism>
<evidence type="ECO:0000313" key="2">
    <source>
        <dbReference type="EMBL" id="TFY88100.1"/>
    </source>
</evidence>
<dbReference type="Pfam" id="PF09722">
    <property type="entry name" value="Xre_MbcA_ParS_C"/>
    <property type="match status" value="1"/>
</dbReference>
<reference evidence="2 3" key="1">
    <citation type="journal article" date="2019" name="Syst. Appl. Microbiol.">
        <title>New species of pathogenic Pseudomonas isolated from citrus in Tunisia: Proposal of Pseudomonas kairouanensis sp. nov. and Pseudomonas nabeulensis sp. nov.</title>
        <authorList>
            <person name="Oueslati M."/>
            <person name="Mulet M."/>
            <person name="Gomila M."/>
            <person name="Berge O."/>
            <person name="Hajlaoui M.R."/>
            <person name="Lalucat J."/>
            <person name="Sadfi-Zouaoui N."/>
            <person name="Garcia-Valdes E."/>
        </authorList>
    </citation>
    <scope>NUCLEOTIDE SEQUENCE [LARGE SCALE GENOMIC DNA]</scope>
    <source>
        <strain evidence="2 3">KC12</strain>
    </source>
</reference>
<dbReference type="NCBIfam" id="TIGR02293">
    <property type="entry name" value="TAS_TIGR02293"/>
    <property type="match status" value="1"/>
</dbReference>
<dbReference type="OrthoDB" id="8595277at2"/>
<feature type="domain" description="Antitoxin Xre/MbcA/ParS-like toxin-binding" evidence="1">
    <location>
        <begin position="166"/>
        <end position="214"/>
    </location>
</feature>
<sequence length="218" mass="24342">MADEGRTIMSERWIVKCQNTEDGTGDIIIDLPQELLDQMGLGVGDDLELTVANDTLVLTPVHNATSVRPMFAGVLRHDVYHAYRMRLDALLHISVNASDLDIHDMIVAGFSVSLIKMLCDDGTLSEEERDRIIQPKTLKTKLSANQRLTLHESDRLFRFAHITAMAEVIFGDKGKAKQWLSKPKARFLGESPLAMVTTTFGTHLVEEMLTQVSEGMSF</sequence>